<protein>
    <recommendedName>
        <fullName evidence="2">CSD domain-containing protein</fullName>
    </recommendedName>
</protein>
<dbReference type="EMBL" id="HBII01002187">
    <property type="protein sequence ID" value="CAE0342068.1"/>
    <property type="molecule type" value="Transcribed_RNA"/>
</dbReference>
<reference evidence="3" key="1">
    <citation type="submission" date="2021-01" db="EMBL/GenBank/DDBJ databases">
        <authorList>
            <person name="Corre E."/>
            <person name="Pelletier E."/>
            <person name="Niang G."/>
            <person name="Scheremetjew M."/>
            <person name="Finn R."/>
            <person name="Kale V."/>
            <person name="Holt S."/>
            <person name="Cochrane G."/>
            <person name="Meng A."/>
            <person name="Brown T."/>
            <person name="Cohen L."/>
        </authorList>
    </citation>
    <scope>NUCLEOTIDE SEQUENCE</scope>
    <source>
        <strain evidence="3">FSP1.4</strain>
    </source>
</reference>
<gene>
    <name evidence="3" type="ORF">EHAR0213_LOCUS975</name>
</gene>
<sequence>MIAEPIKAKQNLQFVSNLMHAIKNQEVKAKSDLVENAKTKIPKLSKLNHAKDIKKELINELSSIPNQLEYLIEESFPYDAYTFIEELEADKIDMIYQILFFCIIHTLDVSIIYESGASNELREYQVLYSSNSEDSFDSGSPVDDAPKEVNFNYYVFIHQDGSSEVMSCSQERSQVIIQPAKAHSFQAQPTNQKAIPQANQMSMTFDALRKENPRVPTDHAPGFAKMQEGISQASTNQMMYQCNVIPGAQPQMFIPKQPNLPNDASFQTTGNKLNLTVIDTLNSNNSLNRSANLSLNNSYSMEQMNEFNDKFNHSMQIGGGGFKKPQMTTKTTPPPGFNNFKGAPPMGPFGQMGQFPMGGRMMPQVQNGYFPMKSGMEMRSFPPPPPMPHMAQPSASTFSQPPLSFSSPTQAMSFQKVEDSKQFPSSPEKKTHSPKEPKTSLKTDSRQFKPATAKSTNNSFYQKKPKAHLSYMQSPPGGDDLVPHLNMSSFNNDLPMMSQINTTFQGMLPSMMPPPPFQGMLPQPPIPPSSSINSSFTKPSSSVFPTGSQVTGRLKYFKEDGNYGFIVSDLDGENIFFHYSEMKSQSLTKEFLTQAKSQYIIRVVFQIVKYIGKYKLSKKAVNIYVTEVNPV</sequence>
<evidence type="ECO:0000259" key="2">
    <source>
        <dbReference type="PROSITE" id="PS51857"/>
    </source>
</evidence>
<dbReference type="GO" id="GO:0003676">
    <property type="term" value="F:nucleic acid binding"/>
    <property type="evidence" value="ECO:0007669"/>
    <property type="project" value="InterPro"/>
</dbReference>
<evidence type="ECO:0000256" key="1">
    <source>
        <dbReference type="SAM" id="MobiDB-lite"/>
    </source>
</evidence>
<name>A0A7S3N525_9SPIT</name>
<dbReference type="InterPro" id="IPR002059">
    <property type="entry name" value="CSP_DNA-bd"/>
</dbReference>
<feature type="domain" description="CSD" evidence="2">
    <location>
        <begin position="549"/>
        <end position="625"/>
    </location>
</feature>
<dbReference type="Gene3D" id="2.40.50.140">
    <property type="entry name" value="Nucleic acid-binding proteins"/>
    <property type="match status" value="1"/>
</dbReference>
<accession>A0A7S3N525</accession>
<dbReference type="SUPFAM" id="SSF50249">
    <property type="entry name" value="Nucleic acid-binding proteins"/>
    <property type="match status" value="1"/>
</dbReference>
<feature type="compositionally biased region" description="Basic and acidic residues" evidence="1">
    <location>
        <begin position="416"/>
        <end position="447"/>
    </location>
</feature>
<dbReference type="InterPro" id="IPR012340">
    <property type="entry name" value="NA-bd_OB-fold"/>
</dbReference>
<feature type="region of interest" description="Disordered" evidence="1">
    <location>
        <begin position="370"/>
        <end position="470"/>
    </location>
</feature>
<dbReference type="PROSITE" id="PS51857">
    <property type="entry name" value="CSD_2"/>
    <property type="match status" value="1"/>
</dbReference>
<evidence type="ECO:0000313" key="3">
    <source>
        <dbReference type="EMBL" id="CAE0342068.1"/>
    </source>
</evidence>
<dbReference type="CDD" id="cd04458">
    <property type="entry name" value="CSP_CDS"/>
    <property type="match status" value="1"/>
</dbReference>
<proteinExistence type="predicted"/>
<dbReference type="AlphaFoldDB" id="A0A7S3N525"/>
<organism evidence="3">
    <name type="scientific">Euplotes harpa</name>
    <dbReference type="NCBI Taxonomy" id="151035"/>
    <lineage>
        <taxon>Eukaryota</taxon>
        <taxon>Sar</taxon>
        <taxon>Alveolata</taxon>
        <taxon>Ciliophora</taxon>
        <taxon>Intramacronucleata</taxon>
        <taxon>Spirotrichea</taxon>
        <taxon>Hypotrichia</taxon>
        <taxon>Euplotida</taxon>
        <taxon>Euplotidae</taxon>
        <taxon>Euplotes</taxon>
    </lineage>
</organism>
<feature type="compositionally biased region" description="Polar residues" evidence="1">
    <location>
        <begin position="393"/>
        <end position="413"/>
    </location>
</feature>